<keyword evidence="8 18" id="KW-0812">Transmembrane</keyword>
<feature type="signal peptide" evidence="20">
    <location>
        <begin position="1"/>
        <end position="21"/>
    </location>
</feature>
<dbReference type="GO" id="GO:0004450">
    <property type="term" value="F:isocitrate dehydrogenase (NADP+) activity"/>
    <property type="evidence" value="ECO:0007669"/>
    <property type="project" value="UniProtKB-EC"/>
</dbReference>
<evidence type="ECO:0000313" key="23">
    <source>
        <dbReference type="EMBL" id="MBC5845595.1"/>
    </source>
</evidence>
<comment type="cofactor">
    <cofactor evidence="1">
        <name>Mg(2+)</name>
        <dbReference type="ChEBI" id="CHEBI:18420"/>
    </cofactor>
</comment>
<comment type="caution">
    <text evidence="23">The sequence shown here is derived from an EMBL/GenBank/DDBJ whole genome shotgun (WGS) entry which is preliminary data.</text>
</comment>
<dbReference type="InterPro" id="IPR008969">
    <property type="entry name" value="CarboxyPept-like_regulatory"/>
</dbReference>
<evidence type="ECO:0000256" key="15">
    <source>
        <dbReference type="ARBA" id="ARBA00023237"/>
    </source>
</evidence>
<comment type="subcellular location">
    <subcellularLocation>
        <location evidence="2 18">Cell outer membrane</location>
        <topology evidence="2 18">Multi-pass membrane protein</topology>
    </subcellularLocation>
</comment>
<evidence type="ECO:0000313" key="24">
    <source>
        <dbReference type="Proteomes" id="UP000641454"/>
    </source>
</evidence>
<evidence type="ECO:0000256" key="7">
    <source>
        <dbReference type="ARBA" id="ARBA00022532"/>
    </source>
</evidence>
<dbReference type="Pfam" id="PF07715">
    <property type="entry name" value="Plug"/>
    <property type="match status" value="1"/>
</dbReference>
<keyword evidence="7" id="KW-0816">Tricarboxylic acid cycle</keyword>
<dbReference type="PANTHER" id="PTHR36999">
    <property type="entry name" value="ISOCITRATE DEHYDROGENASE [NADP]"/>
    <property type="match status" value="1"/>
</dbReference>
<feature type="chain" id="PRO_5036689288" description="isocitrate dehydrogenase (NADP(+))" evidence="20">
    <location>
        <begin position="22"/>
        <end position="793"/>
    </location>
</feature>
<keyword evidence="5 18" id="KW-0813">Transport</keyword>
<comment type="catalytic activity">
    <reaction evidence="16">
        <text>D-threo-isocitrate + NADP(+) = 2-oxoglutarate + CO2 + NADPH</text>
        <dbReference type="Rhea" id="RHEA:19629"/>
        <dbReference type="ChEBI" id="CHEBI:15562"/>
        <dbReference type="ChEBI" id="CHEBI:16526"/>
        <dbReference type="ChEBI" id="CHEBI:16810"/>
        <dbReference type="ChEBI" id="CHEBI:57783"/>
        <dbReference type="ChEBI" id="CHEBI:58349"/>
        <dbReference type="EC" id="1.1.1.42"/>
    </reaction>
</comment>
<evidence type="ECO:0000256" key="5">
    <source>
        <dbReference type="ARBA" id="ARBA00022448"/>
    </source>
</evidence>
<keyword evidence="9" id="KW-0479">Metal-binding</keyword>
<dbReference type="InterPro" id="IPR000531">
    <property type="entry name" value="Beta-barrel_TonB"/>
</dbReference>
<keyword evidence="15 18" id="KW-0998">Cell outer membrane</keyword>
<dbReference type="InterPro" id="IPR036942">
    <property type="entry name" value="Beta-barrel_TonB_sf"/>
</dbReference>
<evidence type="ECO:0000259" key="21">
    <source>
        <dbReference type="Pfam" id="PF00593"/>
    </source>
</evidence>
<dbReference type="Proteomes" id="UP000641454">
    <property type="component" value="Unassembled WGS sequence"/>
</dbReference>
<evidence type="ECO:0000256" key="12">
    <source>
        <dbReference type="ARBA" id="ARBA00023002"/>
    </source>
</evidence>
<keyword evidence="14 18" id="KW-0472">Membrane</keyword>
<evidence type="ECO:0000256" key="6">
    <source>
        <dbReference type="ARBA" id="ARBA00022452"/>
    </source>
</evidence>
<dbReference type="GO" id="GO:0006097">
    <property type="term" value="P:glyoxylate cycle"/>
    <property type="evidence" value="ECO:0007669"/>
    <property type="project" value="UniProtKB-KW"/>
</dbReference>
<keyword evidence="10" id="KW-0460">Magnesium</keyword>
<dbReference type="Pfam" id="PF00593">
    <property type="entry name" value="TonB_dep_Rec_b-barrel"/>
    <property type="match status" value="1"/>
</dbReference>
<dbReference type="SUPFAM" id="SSF56935">
    <property type="entry name" value="Porins"/>
    <property type="match status" value="1"/>
</dbReference>
<evidence type="ECO:0000256" key="3">
    <source>
        <dbReference type="ARBA" id="ARBA00013013"/>
    </source>
</evidence>
<gene>
    <name evidence="23" type="ORF">H8R25_14270</name>
</gene>
<dbReference type="PANTHER" id="PTHR36999:SF1">
    <property type="entry name" value="ISOCITRATE DEHYDROGENASE (NADP(+))"/>
    <property type="match status" value="1"/>
</dbReference>
<protein>
    <recommendedName>
        <fullName evidence="3">isocitrate dehydrogenase (NADP(+))</fullName>
        <ecNumber evidence="3">1.1.1.42</ecNumber>
    </recommendedName>
</protein>
<dbReference type="Gene3D" id="2.170.130.10">
    <property type="entry name" value="TonB-dependent receptor, plug domain"/>
    <property type="match status" value="1"/>
</dbReference>
<evidence type="ECO:0000256" key="16">
    <source>
        <dbReference type="ARBA" id="ARBA00023554"/>
    </source>
</evidence>
<dbReference type="InterPro" id="IPR037066">
    <property type="entry name" value="Plug_dom_sf"/>
</dbReference>
<dbReference type="Gene3D" id="2.60.40.1120">
    <property type="entry name" value="Carboxypeptidase-like, regulatory domain"/>
    <property type="match status" value="1"/>
</dbReference>
<evidence type="ECO:0000256" key="1">
    <source>
        <dbReference type="ARBA" id="ARBA00001946"/>
    </source>
</evidence>
<organism evidence="23 24">
    <name type="scientific">Flavobacterium muglaense</name>
    <dbReference type="NCBI Taxonomy" id="2764716"/>
    <lineage>
        <taxon>Bacteria</taxon>
        <taxon>Pseudomonadati</taxon>
        <taxon>Bacteroidota</taxon>
        <taxon>Flavobacteriia</taxon>
        <taxon>Flavobacteriales</taxon>
        <taxon>Flavobacteriaceae</taxon>
        <taxon>Flavobacterium</taxon>
    </lineage>
</organism>
<evidence type="ECO:0000256" key="4">
    <source>
        <dbReference type="ARBA" id="ARBA00022435"/>
    </source>
</evidence>
<reference evidence="23 24" key="1">
    <citation type="submission" date="2020-08" db="EMBL/GenBank/DDBJ databases">
        <title>Description of novel Flavobacterium F-392 isolate.</title>
        <authorList>
            <person name="Saticioglu I.B."/>
            <person name="Duman M."/>
            <person name="Altun S."/>
        </authorList>
    </citation>
    <scope>NUCLEOTIDE SEQUENCE [LARGE SCALE GENOMIC DNA]</scope>
    <source>
        <strain evidence="23 24">F-392</strain>
    </source>
</reference>
<comment type="similarity">
    <text evidence="17">Belongs to the monomeric-type IDH family.</text>
</comment>
<keyword evidence="11" id="KW-0521">NADP</keyword>
<evidence type="ECO:0000256" key="14">
    <source>
        <dbReference type="ARBA" id="ARBA00023136"/>
    </source>
</evidence>
<dbReference type="SUPFAM" id="SSF49464">
    <property type="entry name" value="Carboxypeptidase regulatory domain-like"/>
    <property type="match status" value="1"/>
</dbReference>
<dbReference type="InterPro" id="IPR012910">
    <property type="entry name" value="Plug_dom"/>
</dbReference>
<keyword evidence="13 19" id="KW-0798">TonB box</keyword>
<dbReference type="InterPro" id="IPR039426">
    <property type="entry name" value="TonB-dep_rcpt-like"/>
</dbReference>
<comment type="similarity">
    <text evidence="18 19">Belongs to the TonB-dependent receptor family.</text>
</comment>
<sequence length="793" mass="89110">MFLKKISSFIIVLLISSSVFSQEKFTLSGSITDSKSNETLIGVNLYIPELNATVSTNQYGFYSITLVEGKYTVLASYLGYETISSQLTLNESKKLNFALAPSGELLNEVIIKDGNKSTNIRSTEMSINKLSISSIKKMPVVLGEVDVIKSLLLLPGVTNAGEGASGFNVRGGGADQNLILLDEATIFNSSHVFGFFSVFNPDAIKDLKLYKGGIPANFGGRASSVLDIYQKDGNSKSFHANGGIGLVSSRLLLEGPIVKDKGSFLIAGRGSYAHLFLKLSEENKNNTAYFYDLNAKLSYKLNPNNNLYFSGYFGRDVFSISESFSNTYGNTTFNLRWNHLFSDKLFSNFSMIYSDYYYGLDLNFIGFNWSSGIKNYNIKYDFKNYISDDFKLSYGANAIYYSFNPGTIKPTDSNSGINADQLDKKYAFEPSVYISAEHDISKKIALTYGLRYSMFYRLGQSTVNLYENNNPVTFNTDQQIYEKATPIGTTFYGKNKTLKSFGNFEPRLAVSYKLDDNTAIKASYNRMTQYLQLISNTSSPTPLDIWMPSDQYIKPQIADQVAFGYFKNFKDNMYSLEVETYYKKVQNRLDYIDGADLIANDAIEQVILNGRMRSYGLEVMLRKNEGRLNGWISYTLSKSEQQTPGRTAEESGINNGKWYRSIYDKTHNLAVTGSYKQNEKWTFGANFALQTGQPVTYPTGQYSYLGLVIPSYGLRNANRLPTYHHLDVSATLTPRNNEGRKWKGEWVFSIYNVYNRKNAASINFSQNTETGVNEAVKTSIFGMVPAVSYNFKF</sequence>
<dbReference type="Pfam" id="PF13715">
    <property type="entry name" value="CarbopepD_reg_2"/>
    <property type="match status" value="1"/>
</dbReference>
<keyword evidence="23" id="KW-0675">Receptor</keyword>
<feature type="domain" description="TonB-dependent receptor plug" evidence="22">
    <location>
        <begin position="143"/>
        <end position="223"/>
    </location>
</feature>
<dbReference type="Gene3D" id="2.40.170.20">
    <property type="entry name" value="TonB-dependent receptor, beta-barrel domain"/>
    <property type="match status" value="1"/>
</dbReference>
<keyword evidence="6 18" id="KW-1134">Transmembrane beta strand</keyword>
<dbReference type="AlphaFoldDB" id="A0A923N2H1"/>
<evidence type="ECO:0000259" key="22">
    <source>
        <dbReference type="Pfam" id="PF07715"/>
    </source>
</evidence>
<evidence type="ECO:0000256" key="8">
    <source>
        <dbReference type="ARBA" id="ARBA00022692"/>
    </source>
</evidence>
<keyword evidence="12" id="KW-0560">Oxidoreductase</keyword>
<dbReference type="InterPro" id="IPR004436">
    <property type="entry name" value="Isocitrate_DH_NADP_mono"/>
</dbReference>
<evidence type="ECO:0000256" key="18">
    <source>
        <dbReference type="PROSITE-ProRule" id="PRU01360"/>
    </source>
</evidence>
<dbReference type="RefSeq" id="WP_187020370.1">
    <property type="nucleotide sequence ID" value="NZ_JACRUK010000046.1"/>
</dbReference>
<evidence type="ECO:0000256" key="20">
    <source>
        <dbReference type="SAM" id="SignalP"/>
    </source>
</evidence>
<evidence type="ECO:0000256" key="10">
    <source>
        <dbReference type="ARBA" id="ARBA00022842"/>
    </source>
</evidence>
<feature type="domain" description="TonB-dependent receptor-like beta-barrel" evidence="21">
    <location>
        <begin position="291"/>
        <end position="742"/>
    </location>
</feature>
<dbReference type="PROSITE" id="PS52016">
    <property type="entry name" value="TONB_DEPENDENT_REC_3"/>
    <property type="match status" value="1"/>
</dbReference>
<evidence type="ECO:0000256" key="17">
    <source>
        <dbReference type="ARBA" id="ARBA00046318"/>
    </source>
</evidence>
<dbReference type="GO" id="GO:0006099">
    <property type="term" value="P:tricarboxylic acid cycle"/>
    <property type="evidence" value="ECO:0007669"/>
    <property type="project" value="UniProtKB-KW"/>
</dbReference>
<keyword evidence="24" id="KW-1185">Reference proteome</keyword>
<name>A0A923N2H1_9FLAO</name>
<dbReference type="GO" id="GO:0009279">
    <property type="term" value="C:cell outer membrane"/>
    <property type="evidence" value="ECO:0007669"/>
    <property type="project" value="UniProtKB-SubCell"/>
</dbReference>
<keyword evidence="4" id="KW-0329">Glyoxylate bypass</keyword>
<evidence type="ECO:0000256" key="9">
    <source>
        <dbReference type="ARBA" id="ARBA00022723"/>
    </source>
</evidence>
<dbReference type="EMBL" id="JACRUL010000044">
    <property type="protein sequence ID" value="MBC5845595.1"/>
    <property type="molecule type" value="Genomic_DNA"/>
</dbReference>
<proteinExistence type="inferred from homology"/>
<evidence type="ECO:0000256" key="13">
    <source>
        <dbReference type="ARBA" id="ARBA00023077"/>
    </source>
</evidence>
<evidence type="ECO:0000256" key="11">
    <source>
        <dbReference type="ARBA" id="ARBA00022857"/>
    </source>
</evidence>
<evidence type="ECO:0000256" key="19">
    <source>
        <dbReference type="RuleBase" id="RU003357"/>
    </source>
</evidence>
<keyword evidence="20" id="KW-0732">Signal</keyword>
<dbReference type="EC" id="1.1.1.42" evidence="3"/>
<accession>A0A923N2H1</accession>
<dbReference type="GO" id="GO:0046872">
    <property type="term" value="F:metal ion binding"/>
    <property type="evidence" value="ECO:0007669"/>
    <property type="project" value="UniProtKB-KW"/>
</dbReference>
<evidence type="ECO:0000256" key="2">
    <source>
        <dbReference type="ARBA" id="ARBA00004571"/>
    </source>
</evidence>